<evidence type="ECO:0000313" key="1">
    <source>
        <dbReference type="EMBL" id="SDL78160.1"/>
    </source>
</evidence>
<gene>
    <name evidence="1" type="ORF">SAMN05216244_0740</name>
</gene>
<dbReference type="STRING" id="482461.SAMN05216244_0740"/>
<sequence>MIVQLTGKVHYQITLDPTVWIFDDRKIEMENAFIDSTGLLEEDSEEALKRASTRWEREVTQQSSKPPVNRSINRFEKEQILKGTYLMPIKDFLKTAEIESDASQARLVLDSKEEIISLPLLKDSLFLFAENGKPVKENGPVHVYFGDGSNRDEPIKGVTKIIIE</sequence>
<keyword evidence="2" id="KW-1185">Reference proteome</keyword>
<accession>A0A1G9MV65</accession>
<dbReference type="AlphaFoldDB" id="A0A1G9MV65"/>
<protein>
    <recommendedName>
        <fullName evidence="3">Peptidyl-prolyl cis-trans isomerase</fullName>
    </recommendedName>
</protein>
<proteinExistence type="predicted"/>
<dbReference type="EMBL" id="FNHF01000001">
    <property type="protein sequence ID" value="SDL78160.1"/>
    <property type="molecule type" value="Genomic_DNA"/>
</dbReference>
<evidence type="ECO:0008006" key="3">
    <source>
        <dbReference type="Google" id="ProtNLM"/>
    </source>
</evidence>
<dbReference type="RefSeq" id="WP_074598247.1">
    <property type="nucleotide sequence ID" value="NZ_FNHF01000001.1"/>
</dbReference>
<dbReference type="OrthoDB" id="2404998at2"/>
<name>A0A1G9MV65_9BACI</name>
<dbReference type="Proteomes" id="UP000182347">
    <property type="component" value="Unassembled WGS sequence"/>
</dbReference>
<organism evidence="1 2">
    <name type="scientific">Sediminibacillus halophilus</name>
    <dbReference type="NCBI Taxonomy" id="482461"/>
    <lineage>
        <taxon>Bacteria</taxon>
        <taxon>Bacillati</taxon>
        <taxon>Bacillota</taxon>
        <taxon>Bacilli</taxon>
        <taxon>Bacillales</taxon>
        <taxon>Bacillaceae</taxon>
        <taxon>Sediminibacillus</taxon>
    </lineage>
</organism>
<evidence type="ECO:0000313" key="2">
    <source>
        <dbReference type="Proteomes" id="UP000182347"/>
    </source>
</evidence>
<reference evidence="2" key="1">
    <citation type="submission" date="2016-10" db="EMBL/GenBank/DDBJ databases">
        <authorList>
            <person name="Varghese N."/>
            <person name="Submissions S."/>
        </authorList>
    </citation>
    <scope>NUCLEOTIDE SEQUENCE [LARGE SCALE GENOMIC DNA]</scope>
    <source>
        <strain evidence="2">CGMCC 1.6199</strain>
    </source>
</reference>